<name>A0A812JN79_9DINO</name>
<organism evidence="3 4">
    <name type="scientific">Symbiodinium necroappetens</name>
    <dbReference type="NCBI Taxonomy" id="1628268"/>
    <lineage>
        <taxon>Eukaryota</taxon>
        <taxon>Sar</taxon>
        <taxon>Alveolata</taxon>
        <taxon>Dinophyceae</taxon>
        <taxon>Suessiales</taxon>
        <taxon>Symbiodiniaceae</taxon>
        <taxon>Symbiodinium</taxon>
    </lineage>
</organism>
<feature type="domain" description="J" evidence="2">
    <location>
        <begin position="93"/>
        <end position="151"/>
    </location>
</feature>
<dbReference type="InterPro" id="IPR036869">
    <property type="entry name" value="J_dom_sf"/>
</dbReference>
<dbReference type="PROSITE" id="PS50076">
    <property type="entry name" value="DNAJ_2"/>
    <property type="match status" value="1"/>
</dbReference>
<feature type="region of interest" description="Disordered" evidence="1">
    <location>
        <begin position="158"/>
        <end position="193"/>
    </location>
</feature>
<comment type="caution">
    <text evidence="3">The sequence shown here is derived from an EMBL/GenBank/DDBJ whole genome shotgun (WGS) entry which is preliminary data.</text>
</comment>
<dbReference type="SMART" id="SM00271">
    <property type="entry name" value="DnaJ"/>
    <property type="match status" value="1"/>
</dbReference>
<reference evidence="3" key="1">
    <citation type="submission" date="2021-02" db="EMBL/GenBank/DDBJ databases">
        <authorList>
            <person name="Dougan E. K."/>
            <person name="Rhodes N."/>
            <person name="Thang M."/>
            <person name="Chan C."/>
        </authorList>
    </citation>
    <scope>NUCLEOTIDE SEQUENCE</scope>
</reference>
<accession>A0A812JN79</accession>
<dbReference type="AlphaFoldDB" id="A0A812JN79"/>
<protein>
    <submittedName>
        <fullName evidence="3">DnaJ protein</fullName>
    </submittedName>
</protein>
<gene>
    <name evidence="3" type="primary">dnaJ</name>
    <name evidence="3" type="ORF">SNEC2469_LOCUS1748</name>
</gene>
<feature type="compositionally biased region" description="Polar residues" evidence="1">
    <location>
        <begin position="161"/>
        <end position="180"/>
    </location>
</feature>
<proteinExistence type="predicted"/>
<dbReference type="OrthoDB" id="10250354at2759"/>
<sequence length="269" mass="30462">MPPSWPIGIVLCQPPADILDPSEMNSKEIRAIEDAWDIGPELSHGRETTVHNLARLPDYVQVRKRKWLQGIFLEEKMRQASLKKDVHKAERRLVYKTLNVQEGCSKEEVQKAYRKLSAKYHPDKQSVSKVPSEQAFKRLTHLYQKIKEDFTVEEVDFGDSDSVTRQETGCTSETSSNDGPSSSRDEAEASSESRLQLQEHYADLLEACRILPCNIVNLQAELHALLFAIPDLNSAGHENCVCLQYPHGRARLEPGWSHVECGPTLVDMI</sequence>
<dbReference type="Pfam" id="PF00226">
    <property type="entry name" value="DnaJ"/>
    <property type="match status" value="1"/>
</dbReference>
<dbReference type="PRINTS" id="PR00625">
    <property type="entry name" value="JDOMAIN"/>
</dbReference>
<dbReference type="InterPro" id="IPR001623">
    <property type="entry name" value="DnaJ_domain"/>
</dbReference>
<dbReference type="CDD" id="cd06257">
    <property type="entry name" value="DnaJ"/>
    <property type="match status" value="1"/>
</dbReference>
<evidence type="ECO:0000313" key="3">
    <source>
        <dbReference type="EMBL" id="CAE7205444.1"/>
    </source>
</evidence>
<dbReference type="EMBL" id="CAJNJA010006098">
    <property type="protein sequence ID" value="CAE7205444.1"/>
    <property type="molecule type" value="Genomic_DNA"/>
</dbReference>
<evidence type="ECO:0000313" key="4">
    <source>
        <dbReference type="Proteomes" id="UP000601435"/>
    </source>
</evidence>
<keyword evidence="4" id="KW-1185">Reference proteome</keyword>
<dbReference type="SUPFAM" id="SSF46565">
    <property type="entry name" value="Chaperone J-domain"/>
    <property type="match status" value="1"/>
</dbReference>
<dbReference type="Gene3D" id="1.10.287.110">
    <property type="entry name" value="DnaJ domain"/>
    <property type="match status" value="1"/>
</dbReference>
<dbReference type="Proteomes" id="UP000601435">
    <property type="component" value="Unassembled WGS sequence"/>
</dbReference>
<evidence type="ECO:0000256" key="1">
    <source>
        <dbReference type="SAM" id="MobiDB-lite"/>
    </source>
</evidence>
<evidence type="ECO:0000259" key="2">
    <source>
        <dbReference type="PROSITE" id="PS50076"/>
    </source>
</evidence>